<sequence>MAVDAHHLHRLPPPIQPAESMFSPRQPCFGAAAGEVVSGGAGGAVMAGLCQEEQLVQGYRQVFVGGGGVRQAGGGGGDEASTSQIMQEEAINQRIKGNDLIDYCWY</sequence>
<evidence type="ECO:0000313" key="1">
    <source>
        <dbReference type="EMBL" id="EEE59650.1"/>
    </source>
</evidence>
<protein>
    <submittedName>
        <fullName evidence="1">Uncharacterized protein</fullName>
    </submittedName>
</protein>
<reference evidence="1" key="1">
    <citation type="journal article" date="2005" name="PLoS Biol.">
        <title>The genomes of Oryza sativa: a history of duplications.</title>
        <authorList>
            <person name="Yu J."/>
            <person name="Wang J."/>
            <person name="Lin W."/>
            <person name="Li S."/>
            <person name="Li H."/>
            <person name="Zhou J."/>
            <person name="Ni P."/>
            <person name="Dong W."/>
            <person name="Hu S."/>
            <person name="Zeng C."/>
            <person name="Zhang J."/>
            <person name="Zhang Y."/>
            <person name="Li R."/>
            <person name="Xu Z."/>
            <person name="Li S."/>
            <person name="Li X."/>
            <person name="Zheng H."/>
            <person name="Cong L."/>
            <person name="Lin L."/>
            <person name="Yin J."/>
            <person name="Geng J."/>
            <person name="Li G."/>
            <person name="Shi J."/>
            <person name="Liu J."/>
            <person name="Lv H."/>
            <person name="Li J."/>
            <person name="Wang J."/>
            <person name="Deng Y."/>
            <person name="Ran L."/>
            <person name="Shi X."/>
            <person name="Wang X."/>
            <person name="Wu Q."/>
            <person name="Li C."/>
            <person name="Ren X."/>
            <person name="Wang J."/>
            <person name="Wang X."/>
            <person name="Li D."/>
            <person name="Liu D."/>
            <person name="Zhang X."/>
            <person name="Ji Z."/>
            <person name="Zhao W."/>
            <person name="Sun Y."/>
            <person name="Zhang Z."/>
            <person name="Bao J."/>
            <person name="Han Y."/>
            <person name="Dong L."/>
            <person name="Ji J."/>
            <person name="Chen P."/>
            <person name="Wu S."/>
            <person name="Liu J."/>
            <person name="Xiao Y."/>
            <person name="Bu D."/>
            <person name="Tan J."/>
            <person name="Yang L."/>
            <person name="Ye C."/>
            <person name="Zhang J."/>
            <person name="Xu J."/>
            <person name="Zhou Y."/>
            <person name="Yu Y."/>
            <person name="Zhang B."/>
            <person name="Zhuang S."/>
            <person name="Wei H."/>
            <person name="Liu B."/>
            <person name="Lei M."/>
            <person name="Yu H."/>
            <person name="Li Y."/>
            <person name="Xu H."/>
            <person name="Wei S."/>
            <person name="He X."/>
            <person name="Fang L."/>
            <person name="Zhang Z."/>
            <person name="Zhang Y."/>
            <person name="Huang X."/>
            <person name="Su Z."/>
            <person name="Tong W."/>
            <person name="Li J."/>
            <person name="Tong Z."/>
            <person name="Li S."/>
            <person name="Ye J."/>
            <person name="Wang L."/>
            <person name="Fang L."/>
            <person name="Lei T."/>
            <person name="Chen C."/>
            <person name="Chen H."/>
            <person name="Xu Z."/>
            <person name="Li H."/>
            <person name="Huang H."/>
            <person name="Zhang F."/>
            <person name="Xu H."/>
            <person name="Li N."/>
            <person name="Zhao C."/>
            <person name="Li S."/>
            <person name="Dong L."/>
            <person name="Huang Y."/>
            <person name="Li L."/>
            <person name="Xi Y."/>
            <person name="Qi Q."/>
            <person name="Li W."/>
            <person name="Zhang B."/>
            <person name="Hu W."/>
            <person name="Zhang Y."/>
            <person name="Tian X."/>
            <person name="Jiao Y."/>
            <person name="Liang X."/>
            <person name="Jin J."/>
            <person name="Gao L."/>
            <person name="Zheng W."/>
            <person name="Hao B."/>
            <person name="Liu S."/>
            <person name="Wang W."/>
            <person name="Yuan L."/>
            <person name="Cao M."/>
            <person name="McDermott J."/>
            <person name="Samudrala R."/>
            <person name="Wang J."/>
            <person name="Wong G.K."/>
            <person name="Yang H."/>
        </authorList>
    </citation>
    <scope>NUCLEOTIDE SEQUENCE [LARGE SCALE GENOMIC DNA]</scope>
</reference>
<gene>
    <name evidence="1" type="ORF">OsJ_12027</name>
</gene>
<dbReference type="EMBL" id="CM000140">
    <property type="protein sequence ID" value="EEE59650.1"/>
    <property type="molecule type" value="Genomic_DNA"/>
</dbReference>
<proteinExistence type="predicted"/>
<name>B9FA72_ORYSJ</name>
<organism evidence="1">
    <name type="scientific">Oryza sativa subsp. japonica</name>
    <name type="common">Rice</name>
    <dbReference type="NCBI Taxonomy" id="39947"/>
    <lineage>
        <taxon>Eukaryota</taxon>
        <taxon>Viridiplantae</taxon>
        <taxon>Streptophyta</taxon>
        <taxon>Embryophyta</taxon>
        <taxon>Tracheophyta</taxon>
        <taxon>Spermatophyta</taxon>
        <taxon>Magnoliopsida</taxon>
        <taxon>Liliopsida</taxon>
        <taxon>Poales</taxon>
        <taxon>Poaceae</taxon>
        <taxon>BOP clade</taxon>
        <taxon>Oryzoideae</taxon>
        <taxon>Oryzeae</taxon>
        <taxon>Oryzinae</taxon>
        <taxon>Oryza</taxon>
        <taxon>Oryza sativa</taxon>
    </lineage>
</organism>
<accession>B9FA72</accession>
<dbReference type="Proteomes" id="UP000007752">
    <property type="component" value="Chromosome 3"/>
</dbReference>
<dbReference type="AlphaFoldDB" id="B9FA72"/>
<reference evidence="1" key="2">
    <citation type="submission" date="2008-12" db="EMBL/GenBank/DDBJ databases">
        <title>Improved gene annotation of the rice (Oryza sativa) genomes.</title>
        <authorList>
            <person name="Wang J."/>
            <person name="Li R."/>
            <person name="Fan W."/>
            <person name="Huang Q."/>
            <person name="Zhang J."/>
            <person name="Zhou Y."/>
            <person name="Hu Y."/>
            <person name="Zi S."/>
            <person name="Li J."/>
            <person name="Ni P."/>
            <person name="Zheng H."/>
            <person name="Zhang Y."/>
            <person name="Zhao M."/>
            <person name="Hao Q."/>
            <person name="McDermott J."/>
            <person name="Samudrala R."/>
            <person name="Kristiansen K."/>
            <person name="Wong G.K.-S."/>
        </authorList>
    </citation>
    <scope>NUCLEOTIDE SEQUENCE</scope>
</reference>